<comment type="caution">
    <text evidence="9">The sequence shown here is derived from an EMBL/GenBank/DDBJ whole genome shotgun (WGS) entry which is preliminary data.</text>
</comment>
<keyword evidence="3 7" id="KW-0812">Transmembrane</keyword>
<feature type="transmembrane region" description="Helical" evidence="7">
    <location>
        <begin position="143"/>
        <end position="160"/>
    </location>
</feature>
<dbReference type="PANTHER" id="PTHR34390">
    <property type="entry name" value="UPF0442 PROTEIN YJJB-RELATED"/>
    <property type="match status" value="1"/>
</dbReference>
<feature type="transmembrane region" description="Helical" evidence="7">
    <location>
        <begin position="118"/>
        <end position="137"/>
    </location>
</feature>
<evidence type="ECO:0000256" key="2">
    <source>
        <dbReference type="ARBA" id="ARBA00022475"/>
    </source>
</evidence>
<dbReference type="InterPro" id="IPR050539">
    <property type="entry name" value="ThrE_Dicarb/AminoAcid_Exp"/>
</dbReference>
<keyword evidence="10" id="KW-1185">Reference proteome</keyword>
<keyword evidence="2" id="KW-1003">Cell membrane</keyword>
<comment type="subcellular location">
    <subcellularLocation>
        <location evidence="1">Cell membrane</location>
        <topology evidence="1">Multi-pass membrane protein</topology>
    </subcellularLocation>
</comment>
<dbReference type="EMBL" id="AYYY01000025">
    <property type="protein sequence ID" value="KRM61495.1"/>
    <property type="molecule type" value="Genomic_DNA"/>
</dbReference>
<dbReference type="GO" id="GO:0015744">
    <property type="term" value="P:succinate transport"/>
    <property type="evidence" value="ECO:0007669"/>
    <property type="project" value="TreeGrafter"/>
</dbReference>
<evidence type="ECO:0000256" key="6">
    <source>
        <dbReference type="ARBA" id="ARBA00034125"/>
    </source>
</evidence>
<evidence type="ECO:0000313" key="9">
    <source>
        <dbReference type="EMBL" id="KRM61495.1"/>
    </source>
</evidence>
<dbReference type="STRING" id="1423813.FC26_GL001570"/>
<evidence type="ECO:0000256" key="1">
    <source>
        <dbReference type="ARBA" id="ARBA00004651"/>
    </source>
</evidence>
<proteinExistence type="inferred from homology"/>
<evidence type="ECO:0000256" key="7">
    <source>
        <dbReference type="SAM" id="Phobius"/>
    </source>
</evidence>
<feature type="transmembrane region" description="Helical" evidence="7">
    <location>
        <begin position="172"/>
        <end position="194"/>
    </location>
</feature>
<evidence type="ECO:0000256" key="4">
    <source>
        <dbReference type="ARBA" id="ARBA00022989"/>
    </source>
</evidence>
<dbReference type="Proteomes" id="UP000051733">
    <property type="component" value="Unassembled WGS sequence"/>
</dbReference>
<evidence type="ECO:0000313" key="10">
    <source>
        <dbReference type="Proteomes" id="UP000051733"/>
    </source>
</evidence>
<accession>A0A0R2A3D3</accession>
<dbReference type="AlphaFoldDB" id="A0A0R2A3D3"/>
<keyword evidence="5 7" id="KW-0472">Membrane</keyword>
<sequence length="251" mass="26951">MVNSDQEQAEVISACLLAGRILVENGSEISRAVDTMERIAKNAGMDSVQLFVTVTGIMLSVDNQPNAQVAGISHRTIDLDKVARVNELSREFAVHKIKLSQMVSRLDEIDNNTPTFPFWQKLLASGLLSAVLLIVFTKEFIDAPAGFVIGAIGYAVFYFFNRQFKVQFISEFFASLVIGILAALAVKLGLGVYLDNIIIGGVMPLVPGVPITNAVRDTVAGNLISGPARAVEALLSSIAIGCGIVCVLHFL</sequence>
<dbReference type="RefSeq" id="WP_057778697.1">
    <property type="nucleotide sequence ID" value="NZ_AYYY01000025.1"/>
</dbReference>
<evidence type="ECO:0000256" key="5">
    <source>
        <dbReference type="ARBA" id="ARBA00023136"/>
    </source>
</evidence>
<dbReference type="PANTHER" id="PTHR34390:SF2">
    <property type="entry name" value="SUCCINATE TRANSPORTER SUBUNIT YJJP-RELATED"/>
    <property type="match status" value="1"/>
</dbReference>
<organism evidence="9 10">
    <name type="scientific">Paucilactobacillus vaccinostercus DSM 20634</name>
    <dbReference type="NCBI Taxonomy" id="1423813"/>
    <lineage>
        <taxon>Bacteria</taxon>
        <taxon>Bacillati</taxon>
        <taxon>Bacillota</taxon>
        <taxon>Bacilli</taxon>
        <taxon>Lactobacillales</taxon>
        <taxon>Lactobacillaceae</taxon>
        <taxon>Paucilactobacillus</taxon>
    </lineage>
</organism>
<evidence type="ECO:0000259" key="8">
    <source>
        <dbReference type="Pfam" id="PF06738"/>
    </source>
</evidence>
<gene>
    <name evidence="9" type="ORF">FC26_GL001570</name>
</gene>
<dbReference type="PATRIC" id="fig|1423813.3.peg.1596"/>
<keyword evidence="4 7" id="KW-1133">Transmembrane helix</keyword>
<name>A0A0R2A3D3_9LACO</name>
<dbReference type="OrthoDB" id="9813917at2"/>
<comment type="similarity">
    <text evidence="6">Belongs to the ThrE exporter (TC 2.A.79) family.</text>
</comment>
<dbReference type="Pfam" id="PF06738">
    <property type="entry name" value="ThrE"/>
    <property type="match status" value="1"/>
</dbReference>
<feature type="domain" description="Threonine/serine exporter-like N-terminal" evidence="8">
    <location>
        <begin position="14"/>
        <end position="250"/>
    </location>
</feature>
<feature type="transmembrane region" description="Helical" evidence="7">
    <location>
        <begin position="233"/>
        <end position="250"/>
    </location>
</feature>
<protein>
    <recommendedName>
        <fullName evidence="8">Threonine/serine exporter-like N-terminal domain-containing protein</fullName>
    </recommendedName>
</protein>
<reference evidence="9 10" key="1">
    <citation type="journal article" date="2015" name="Genome Announc.">
        <title>Expanding the biotechnology potential of lactobacilli through comparative genomics of 213 strains and associated genera.</title>
        <authorList>
            <person name="Sun Z."/>
            <person name="Harris H.M."/>
            <person name="McCann A."/>
            <person name="Guo C."/>
            <person name="Argimon S."/>
            <person name="Zhang W."/>
            <person name="Yang X."/>
            <person name="Jeffery I.B."/>
            <person name="Cooney J.C."/>
            <person name="Kagawa T.F."/>
            <person name="Liu W."/>
            <person name="Song Y."/>
            <person name="Salvetti E."/>
            <person name="Wrobel A."/>
            <person name="Rasinkangas P."/>
            <person name="Parkhill J."/>
            <person name="Rea M.C."/>
            <person name="O'Sullivan O."/>
            <person name="Ritari J."/>
            <person name="Douillard F.P."/>
            <person name="Paul Ross R."/>
            <person name="Yang R."/>
            <person name="Briner A.E."/>
            <person name="Felis G.E."/>
            <person name="de Vos W.M."/>
            <person name="Barrangou R."/>
            <person name="Klaenhammer T.R."/>
            <person name="Caufield P.W."/>
            <person name="Cui Y."/>
            <person name="Zhang H."/>
            <person name="O'Toole P.W."/>
        </authorList>
    </citation>
    <scope>NUCLEOTIDE SEQUENCE [LARGE SCALE GENOMIC DNA]</scope>
    <source>
        <strain evidence="9 10">DSM 20634</strain>
    </source>
</reference>
<dbReference type="GO" id="GO:0005886">
    <property type="term" value="C:plasma membrane"/>
    <property type="evidence" value="ECO:0007669"/>
    <property type="project" value="UniProtKB-SubCell"/>
</dbReference>
<evidence type="ECO:0000256" key="3">
    <source>
        <dbReference type="ARBA" id="ARBA00022692"/>
    </source>
</evidence>
<dbReference type="GO" id="GO:0022857">
    <property type="term" value="F:transmembrane transporter activity"/>
    <property type="evidence" value="ECO:0007669"/>
    <property type="project" value="InterPro"/>
</dbReference>
<dbReference type="InterPro" id="IPR010619">
    <property type="entry name" value="ThrE-like_N"/>
</dbReference>